<dbReference type="InterPro" id="IPR020103">
    <property type="entry name" value="PsdUridine_synth_cat_dom_sf"/>
</dbReference>
<protein>
    <recommendedName>
        <fullName evidence="1">Pseudouridine synthase RsuA/RluA-like domain-containing protein</fullName>
    </recommendedName>
</protein>
<dbReference type="EMBL" id="VSSQ01019026">
    <property type="protein sequence ID" value="MPM62748.1"/>
    <property type="molecule type" value="Genomic_DNA"/>
</dbReference>
<dbReference type="InterPro" id="IPR050188">
    <property type="entry name" value="RluA_PseudoU_synthase"/>
</dbReference>
<evidence type="ECO:0000259" key="1">
    <source>
        <dbReference type="Pfam" id="PF00849"/>
    </source>
</evidence>
<dbReference type="PANTHER" id="PTHR21600:SF89">
    <property type="entry name" value="RIBOSOMAL LARGE SUBUNIT PSEUDOURIDINE SYNTHASE A"/>
    <property type="match status" value="1"/>
</dbReference>
<proteinExistence type="predicted"/>
<feature type="domain" description="Pseudouridine synthase RsuA/RluA-like" evidence="1">
    <location>
        <begin position="214"/>
        <end position="369"/>
    </location>
</feature>
<sequence length="417" mass="46932">MHPPLPQYPAMLHALYLQHLLTTRKAIDFDSESAYSTDRLFESGGGLMFGVLTACDQAGNEVLLKAFSGSLGGRRNLPHWAPHVVNDQDYDVYMKQYDQNIKKLAGRAQQATLSQKALSHYYSLYNLAAIDGTRIPLTSCFSTPNIPTGSGDCCAIKLLHEAFSRGLQPISMAEFFFGNSPNRTHSAFYGPCDEKCKPILQQMLGLDIIYRDEHIAVVNKQAGLLSVPGRTEDKVDSVETRIRRLFPDAPLQCATHRLDMDTSGLLVVALNKQAHRRMHQLFRDQQVKKCYTALLEGVLKVESGTITLPFRADITNRPHQIYDEVHGKWGTTVYKRLRVERTADERLVTRVQFEPKTGRTHQLRLHSSHPKGLGLPIVGDRLYGSGMQDRLYLHAQMIKFAHPATGILMTFRAETPF</sequence>
<dbReference type="GO" id="GO:0003723">
    <property type="term" value="F:RNA binding"/>
    <property type="evidence" value="ECO:0007669"/>
    <property type="project" value="InterPro"/>
</dbReference>
<evidence type="ECO:0000313" key="2">
    <source>
        <dbReference type="EMBL" id="MPM62748.1"/>
    </source>
</evidence>
<comment type="caution">
    <text evidence="2">The sequence shown here is derived from an EMBL/GenBank/DDBJ whole genome shotgun (WGS) entry which is preliminary data.</text>
</comment>
<organism evidence="2">
    <name type="scientific">bioreactor metagenome</name>
    <dbReference type="NCBI Taxonomy" id="1076179"/>
    <lineage>
        <taxon>unclassified sequences</taxon>
        <taxon>metagenomes</taxon>
        <taxon>ecological metagenomes</taxon>
    </lineage>
</organism>
<dbReference type="GO" id="GO:0009982">
    <property type="term" value="F:pseudouridine synthase activity"/>
    <property type="evidence" value="ECO:0007669"/>
    <property type="project" value="InterPro"/>
</dbReference>
<dbReference type="CDD" id="cd02869">
    <property type="entry name" value="PseudoU_synth_RluA_like"/>
    <property type="match status" value="1"/>
</dbReference>
<dbReference type="InterPro" id="IPR006145">
    <property type="entry name" value="PsdUridine_synth_RsuA/RluA"/>
</dbReference>
<gene>
    <name evidence="2" type="ORF">SDC9_109625</name>
</gene>
<accession>A0A645BCH1</accession>
<dbReference type="SUPFAM" id="SSF55120">
    <property type="entry name" value="Pseudouridine synthase"/>
    <property type="match status" value="1"/>
</dbReference>
<dbReference type="AlphaFoldDB" id="A0A645BCH1"/>
<dbReference type="PANTHER" id="PTHR21600">
    <property type="entry name" value="MITOCHONDRIAL RNA PSEUDOURIDINE SYNTHASE"/>
    <property type="match status" value="1"/>
</dbReference>
<dbReference type="Gene3D" id="3.30.2350.10">
    <property type="entry name" value="Pseudouridine synthase"/>
    <property type="match status" value="1"/>
</dbReference>
<name>A0A645BCH1_9ZZZZ</name>
<reference evidence="2" key="1">
    <citation type="submission" date="2019-08" db="EMBL/GenBank/DDBJ databases">
        <authorList>
            <person name="Kucharzyk K."/>
            <person name="Murdoch R.W."/>
            <person name="Higgins S."/>
            <person name="Loffler F."/>
        </authorList>
    </citation>
    <scope>NUCLEOTIDE SEQUENCE</scope>
</reference>
<dbReference type="GO" id="GO:0000455">
    <property type="term" value="P:enzyme-directed rRNA pseudouridine synthesis"/>
    <property type="evidence" value="ECO:0007669"/>
    <property type="project" value="TreeGrafter"/>
</dbReference>
<dbReference type="Pfam" id="PF00849">
    <property type="entry name" value="PseudoU_synth_2"/>
    <property type="match status" value="1"/>
</dbReference>